<feature type="compositionally biased region" description="Acidic residues" evidence="1">
    <location>
        <begin position="129"/>
        <end position="141"/>
    </location>
</feature>
<proteinExistence type="predicted"/>
<feature type="chain" id="PRO_5036713104" evidence="2">
    <location>
        <begin position="31"/>
        <end position="219"/>
    </location>
</feature>
<dbReference type="EMBL" id="DYUK01000069">
    <property type="protein sequence ID" value="HJG79361.1"/>
    <property type="molecule type" value="Genomic_DNA"/>
</dbReference>
<feature type="region of interest" description="Disordered" evidence="1">
    <location>
        <begin position="181"/>
        <end position="219"/>
    </location>
</feature>
<feature type="signal peptide" evidence="2">
    <location>
        <begin position="1"/>
        <end position="30"/>
    </location>
</feature>
<comment type="caution">
    <text evidence="4">The sequence shown here is derived from an EMBL/GenBank/DDBJ whole genome shotgun (WGS) entry which is preliminary data.</text>
</comment>
<dbReference type="AlphaFoldDB" id="A0A921SN01"/>
<dbReference type="Pfam" id="PF03413">
    <property type="entry name" value="PepSY"/>
    <property type="match status" value="1"/>
</dbReference>
<dbReference type="Gene3D" id="3.10.450.40">
    <property type="match status" value="2"/>
</dbReference>
<evidence type="ECO:0000256" key="2">
    <source>
        <dbReference type="SAM" id="SignalP"/>
    </source>
</evidence>
<accession>A0A921SN01</accession>
<keyword evidence="2" id="KW-0732">Signal</keyword>
<name>A0A921SN01_9MICO</name>
<feature type="domain" description="PepSY" evidence="3">
    <location>
        <begin position="152"/>
        <end position="206"/>
    </location>
</feature>
<dbReference type="Proteomes" id="UP000784435">
    <property type="component" value="Unassembled WGS sequence"/>
</dbReference>
<feature type="region of interest" description="Disordered" evidence="1">
    <location>
        <begin position="118"/>
        <end position="141"/>
    </location>
</feature>
<feature type="region of interest" description="Disordered" evidence="1">
    <location>
        <begin position="24"/>
        <end position="102"/>
    </location>
</feature>
<dbReference type="PROSITE" id="PS51257">
    <property type="entry name" value="PROKAR_LIPOPROTEIN"/>
    <property type="match status" value="1"/>
</dbReference>
<reference evidence="4" key="2">
    <citation type="submission" date="2021-09" db="EMBL/GenBank/DDBJ databases">
        <authorList>
            <person name="Gilroy R."/>
        </authorList>
    </citation>
    <scope>NUCLEOTIDE SEQUENCE</scope>
    <source>
        <strain evidence="4">ChiGjej5B5-7349</strain>
    </source>
</reference>
<evidence type="ECO:0000256" key="1">
    <source>
        <dbReference type="SAM" id="MobiDB-lite"/>
    </source>
</evidence>
<evidence type="ECO:0000313" key="4">
    <source>
        <dbReference type="EMBL" id="HJG79361.1"/>
    </source>
</evidence>
<protein>
    <submittedName>
        <fullName evidence="4">PepSY domain-containing protein</fullName>
    </submittedName>
</protein>
<sequence>MTNTRAFRTLSLSVVAAAALTLSACGGGEAAPEESEAAPAQSADSGEAVPTAESTESADSADSSADSAQSRGGDLDDARTAVQTAEDENGGTAHSLDFDDNDLWEVTVLADGTEWEYDISTDGSTIERTDEDTEDDADDQRELDQAEVTLIEALETALEDTPGTIDDIDLDEDDGTLRWDVSIHPEGDSGEQEIEVDAASGDIVSSRHDGDDDGDDDDD</sequence>
<feature type="compositionally biased region" description="Low complexity" evidence="1">
    <location>
        <begin position="51"/>
        <end position="68"/>
    </location>
</feature>
<evidence type="ECO:0000259" key="3">
    <source>
        <dbReference type="Pfam" id="PF03413"/>
    </source>
</evidence>
<evidence type="ECO:0000313" key="5">
    <source>
        <dbReference type="Proteomes" id="UP000784435"/>
    </source>
</evidence>
<gene>
    <name evidence="4" type="ORF">K8V08_02990</name>
</gene>
<dbReference type="InterPro" id="IPR025711">
    <property type="entry name" value="PepSY"/>
</dbReference>
<reference evidence="4" key="1">
    <citation type="journal article" date="2021" name="PeerJ">
        <title>Extensive microbial diversity within the chicken gut microbiome revealed by metagenomics and culture.</title>
        <authorList>
            <person name="Gilroy R."/>
            <person name="Ravi A."/>
            <person name="Getino M."/>
            <person name="Pursley I."/>
            <person name="Horton D.L."/>
            <person name="Alikhan N.F."/>
            <person name="Baker D."/>
            <person name="Gharbi K."/>
            <person name="Hall N."/>
            <person name="Watson M."/>
            <person name="Adriaenssens E.M."/>
            <person name="Foster-Nyarko E."/>
            <person name="Jarju S."/>
            <person name="Secka A."/>
            <person name="Antonio M."/>
            <person name="Oren A."/>
            <person name="Chaudhuri R.R."/>
            <person name="La Ragione R."/>
            <person name="Hildebrand F."/>
            <person name="Pallen M.J."/>
        </authorList>
    </citation>
    <scope>NUCLEOTIDE SEQUENCE</scope>
    <source>
        <strain evidence="4">ChiGjej5B5-7349</strain>
    </source>
</reference>
<organism evidence="4 5">
    <name type="scientific">Brevibacterium senegalense</name>
    <dbReference type="NCBI Taxonomy" id="1033736"/>
    <lineage>
        <taxon>Bacteria</taxon>
        <taxon>Bacillati</taxon>
        <taxon>Actinomycetota</taxon>
        <taxon>Actinomycetes</taxon>
        <taxon>Micrococcales</taxon>
        <taxon>Brevibacteriaceae</taxon>
        <taxon>Brevibacterium</taxon>
    </lineage>
</organism>